<dbReference type="Proteomes" id="UP001163046">
    <property type="component" value="Unassembled WGS sequence"/>
</dbReference>
<accession>A0A9W9Y844</accession>
<dbReference type="AlphaFoldDB" id="A0A9W9Y844"/>
<proteinExistence type="inferred from homology"/>
<keyword evidence="4" id="KW-0234">DNA repair</keyword>
<organism evidence="6 7">
    <name type="scientific">Desmophyllum pertusum</name>
    <dbReference type="NCBI Taxonomy" id="174260"/>
    <lineage>
        <taxon>Eukaryota</taxon>
        <taxon>Metazoa</taxon>
        <taxon>Cnidaria</taxon>
        <taxon>Anthozoa</taxon>
        <taxon>Hexacorallia</taxon>
        <taxon>Scleractinia</taxon>
        <taxon>Caryophylliina</taxon>
        <taxon>Caryophylliidae</taxon>
        <taxon>Desmophyllum</taxon>
    </lineage>
</organism>
<dbReference type="PANTHER" id="PTHR11264:SF0">
    <property type="entry name" value="URACIL-DNA GLYCOSYLASE"/>
    <property type="match status" value="1"/>
</dbReference>
<dbReference type="InterPro" id="IPR005122">
    <property type="entry name" value="Uracil-DNA_glycosylase-like"/>
</dbReference>
<dbReference type="EMBL" id="MU827819">
    <property type="protein sequence ID" value="KAJ7322784.1"/>
    <property type="molecule type" value="Genomic_DNA"/>
</dbReference>
<dbReference type="GO" id="GO:0004844">
    <property type="term" value="F:uracil DNA N-glycosylase activity"/>
    <property type="evidence" value="ECO:0007669"/>
    <property type="project" value="InterPro"/>
</dbReference>
<evidence type="ECO:0000313" key="7">
    <source>
        <dbReference type="Proteomes" id="UP001163046"/>
    </source>
</evidence>
<gene>
    <name evidence="6" type="ORF">OS493_032969</name>
</gene>
<evidence type="ECO:0000256" key="1">
    <source>
        <dbReference type="ARBA" id="ARBA00008184"/>
    </source>
</evidence>
<protein>
    <recommendedName>
        <fullName evidence="5">Uracil-DNA glycosylase-like domain-containing protein</fullName>
    </recommendedName>
</protein>
<evidence type="ECO:0000256" key="2">
    <source>
        <dbReference type="ARBA" id="ARBA00022763"/>
    </source>
</evidence>
<evidence type="ECO:0000313" key="6">
    <source>
        <dbReference type="EMBL" id="KAJ7322784.1"/>
    </source>
</evidence>
<keyword evidence="7" id="KW-1185">Reference proteome</keyword>
<sequence length="223" mass="24566">MDRVMGKWDTVSDSDAQWLGESGHLPQQVTSYRNHGFDDSGCYGATVGFERKLHRERNKMYVFIMVLECAVAGMDCKAVTYATTDLDDFVDQCAPTAWAAFFQKQEVQKYVKDISVAIKAAVTKTYEPAMPLMFRALEMVAPSQVKVVILGQDPTPQPGKATGLAFSVDNPKTVGTVLNVLLEVALEGFNVDINNGNLESWANQGVLLLNTAFTCEQGKRDLN</sequence>
<dbReference type="PANTHER" id="PTHR11264">
    <property type="entry name" value="URACIL-DNA GLYCOSYLASE"/>
    <property type="match status" value="1"/>
</dbReference>
<keyword evidence="3" id="KW-0378">Hydrolase</keyword>
<name>A0A9W9Y844_9CNID</name>
<evidence type="ECO:0000256" key="3">
    <source>
        <dbReference type="ARBA" id="ARBA00022801"/>
    </source>
</evidence>
<dbReference type="GO" id="GO:0097510">
    <property type="term" value="P:base-excision repair, AP site formation via deaminated base removal"/>
    <property type="evidence" value="ECO:0007669"/>
    <property type="project" value="TreeGrafter"/>
</dbReference>
<comment type="similarity">
    <text evidence="1">Belongs to the uracil-DNA glycosylase (UDG) superfamily. UNG family.</text>
</comment>
<dbReference type="InterPro" id="IPR002043">
    <property type="entry name" value="UDG_fam1"/>
</dbReference>
<keyword evidence="2" id="KW-0227">DNA damage</keyword>
<evidence type="ECO:0000256" key="4">
    <source>
        <dbReference type="ARBA" id="ARBA00023204"/>
    </source>
</evidence>
<dbReference type="Pfam" id="PF03167">
    <property type="entry name" value="UDG"/>
    <property type="match status" value="1"/>
</dbReference>
<feature type="domain" description="Uracil-DNA glycosylase-like" evidence="5">
    <location>
        <begin position="142"/>
        <end position="216"/>
    </location>
</feature>
<dbReference type="SUPFAM" id="SSF52141">
    <property type="entry name" value="Uracil-DNA glycosylase-like"/>
    <property type="match status" value="1"/>
</dbReference>
<reference evidence="6" key="1">
    <citation type="submission" date="2023-01" db="EMBL/GenBank/DDBJ databases">
        <title>Genome assembly of the deep-sea coral Lophelia pertusa.</title>
        <authorList>
            <person name="Herrera S."/>
            <person name="Cordes E."/>
        </authorList>
    </citation>
    <scope>NUCLEOTIDE SEQUENCE</scope>
    <source>
        <strain evidence="6">USNM1676648</strain>
        <tissue evidence="6">Polyp</tissue>
    </source>
</reference>
<evidence type="ECO:0000259" key="5">
    <source>
        <dbReference type="Pfam" id="PF03167"/>
    </source>
</evidence>
<dbReference type="Gene3D" id="3.40.470.10">
    <property type="entry name" value="Uracil-DNA glycosylase-like domain"/>
    <property type="match status" value="1"/>
</dbReference>
<dbReference type="OrthoDB" id="5982952at2759"/>
<dbReference type="CDD" id="cd10027">
    <property type="entry name" value="UDG-F1-like"/>
    <property type="match status" value="1"/>
</dbReference>
<comment type="caution">
    <text evidence="6">The sequence shown here is derived from an EMBL/GenBank/DDBJ whole genome shotgun (WGS) entry which is preliminary data.</text>
</comment>
<dbReference type="InterPro" id="IPR036895">
    <property type="entry name" value="Uracil-DNA_glycosylase-like_sf"/>
</dbReference>